<dbReference type="Proteomes" id="UP000799754">
    <property type="component" value="Unassembled WGS sequence"/>
</dbReference>
<proteinExistence type="predicted"/>
<organism evidence="1 2">
    <name type="scientific">Macroventuria anomochaeta</name>
    <dbReference type="NCBI Taxonomy" id="301207"/>
    <lineage>
        <taxon>Eukaryota</taxon>
        <taxon>Fungi</taxon>
        <taxon>Dikarya</taxon>
        <taxon>Ascomycota</taxon>
        <taxon>Pezizomycotina</taxon>
        <taxon>Dothideomycetes</taxon>
        <taxon>Pleosporomycetidae</taxon>
        <taxon>Pleosporales</taxon>
        <taxon>Pleosporineae</taxon>
        <taxon>Didymellaceae</taxon>
        <taxon>Macroventuria</taxon>
    </lineage>
</organism>
<evidence type="ECO:0000313" key="2">
    <source>
        <dbReference type="Proteomes" id="UP000799754"/>
    </source>
</evidence>
<name>A0ACB6RVM9_9PLEO</name>
<keyword evidence="2" id="KW-1185">Reference proteome</keyword>
<protein>
    <submittedName>
        <fullName evidence="1">Uncharacterized protein</fullName>
    </submittedName>
</protein>
<evidence type="ECO:0000313" key="1">
    <source>
        <dbReference type="EMBL" id="KAF2625757.1"/>
    </source>
</evidence>
<dbReference type="EMBL" id="MU006724">
    <property type="protein sequence ID" value="KAF2625757.1"/>
    <property type="molecule type" value="Genomic_DNA"/>
</dbReference>
<accession>A0ACB6RVM9</accession>
<comment type="caution">
    <text evidence="1">The sequence shown here is derived from an EMBL/GenBank/DDBJ whole genome shotgun (WGS) entry which is preliminary data.</text>
</comment>
<gene>
    <name evidence="1" type="ORF">BU25DRAFT_449826</name>
</gene>
<reference evidence="1" key="1">
    <citation type="journal article" date="2020" name="Stud. Mycol.">
        <title>101 Dothideomycetes genomes: a test case for predicting lifestyles and emergence of pathogens.</title>
        <authorList>
            <person name="Haridas S."/>
            <person name="Albert R."/>
            <person name="Binder M."/>
            <person name="Bloem J."/>
            <person name="Labutti K."/>
            <person name="Salamov A."/>
            <person name="Andreopoulos B."/>
            <person name="Baker S."/>
            <person name="Barry K."/>
            <person name="Bills G."/>
            <person name="Bluhm B."/>
            <person name="Cannon C."/>
            <person name="Castanera R."/>
            <person name="Culley D."/>
            <person name="Daum C."/>
            <person name="Ezra D."/>
            <person name="Gonzalez J."/>
            <person name="Henrissat B."/>
            <person name="Kuo A."/>
            <person name="Liang C."/>
            <person name="Lipzen A."/>
            <person name="Lutzoni F."/>
            <person name="Magnuson J."/>
            <person name="Mondo S."/>
            <person name="Nolan M."/>
            <person name="Ohm R."/>
            <person name="Pangilinan J."/>
            <person name="Park H.-J."/>
            <person name="Ramirez L."/>
            <person name="Alfaro M."/>
            <person name="Sun H."/>
            <person name="Tritt A."/>
            <person name="Yoshinaga Y."/>
            <person name="Zwiers L.-H."/>
            <person name="Turgeon B."/>
            <person name="Goodwin S."/>
            <person name="Spatafora J."/>
            <person name="Crous P."/>
            <person name="Grigoriev I."/>
        </authorList>
    </citation>
    <scope>NUCLEOTIDE SEQUENCE</scope>
    <source>
        <strain evidence="1">CBS 525.71</strain>
    </source>
</reference>
<sequence length="181" mass="20162">MDQKSRKNGEEVKATVAERQIEVEAGVQDRKKKHQGRKADALPRTKKKLQGRGQAKDTERNARRYSEASTRAGGARAEQDHSEEDETAGKKGPVRGIHAKSGQIRRARQMTTCQSSVKNCTQREEFEDCTGVVLGEATNSIYSHSHGGEVQQAGVPQTVTQLDLIFEDVRENMDSDKRERA</sequence>